<protein>
    <submittedName>
        <fullName evidence="2">Transporter</fullName>
    </submittedName>
</protein>
<dbReference type="PANTHER" id="PTHR31876:SF26">
    <property type="entry name" value="PROTEIN LIKE COV 2"/>
    <property type="match status" value="1"/>
</dbReference>
<accession>A0A1W1C7D9</accession>
<evidence type="ECO:0000313" key="2">
    <source>
        <dbReference type="EMBL" id="SFV61632.1"/>
    </source>
</evidence>
<keyword evidence="1" id="KW-0812">Transmembrane</keyword>
<dbReference type="PANTHER" id="PTHR31876">
    <property type="entry name" value="COV-LIKE PROTEIN 1"/>
    <property type="match status" value="1"/>
</dbReference>
<gene>
    <name evidence="2" type="ORF">MNB_SUP05-5-675</name>
</gene>
<dbReference type="InterPro" id="IPR007462">
    <property type="entry name" value="COV1-like"/>
</dbReference>
<feature type="transmembrane region" description="Helical" evidence="1">
    <location>
        <begin position="7"/>
        <end position="29"/>
    </location>
</feature>
<dbReference type="Pfam" id="PF04367">
    <property type="entry name" value="DUF502"/>
    <property type="match status" value="1"/>
</dbReference>
<sequence>MKLLRNYFISGLLFWLPLVLTYSIVNFFIKATDNLIPENYTAESLIGFHIPSFIVISFIIFITGFLFTNFLGKYVLSIWDKFLNKIPIIRNIYGTIKKLSDTIFTTDSNNFKKVVLIEYPREGLWTFAFQTADYRSEIEKEIGEEVISIYMPTTPNPTSGFFLMLPKSKIKEVNVSVDEALKTIISMGIVEPSYKKNLKDKNEN</sequence>
<dbReference type="AlphaFoldDB" id="A0A1W1C7D9"/>
<feature type="transmembrane region" description="Helical" evidence="1">
    <location>
        <begin position="49"/>
        <end position="71"/>
    </location>
</feature>
<proteinExistence type="predicted"/>
<organism evidence="2">
    <name type="scientific">hydrothermal vent metagenome</name>
    <dbReference type="NCBI Taxonomy" id="652676"/>
    <lineage>
        <taxon>unclassified sequences</taxon>
        <taxon>metagenomes</taxon>
        <taxon>ecological metagenomes</taxon>
    </lineage>
</organism>
<reference evidence="2" key="1">
    <citation type="submission" date="2016-10" db="EMBL/GenBank/DDBJ databases">
        <authorList>
            <person name="de Groot N.N."/>
        </authorList>
    </citation>
    <scope>NUCLEOTIDE SEQUENCE</scope>
</reference>
<dbReference type="EMBL" id="FPHJ01000034">
    <property type="protein sequence ID" value="SFV61632.1"/>
    <property type="molecule type" value="Genomic_DNA"/>
</dbReference>
<keyword evidence="1" id="KW-0472">Membrane</keyword>
<name>A0A1W1C7D9_9ZZZZ</name>
<keyword evidence="1" id="KW-1133">Transmembrane helix</keyword>
<evidence type="ECO:0000256" key="1">
    <source>
        <dbReference type="SAM" id="Phobius"/>
    </source>
</evidence>